<proteinExistence type="predicted"/>
<feature type="signal peptide" evidence="1">
    <location>
        <begin position="1"/>
        <end position="19"/>
    </location>
</feature>
<evidence type="ECO:0000256" key="1">
    <source>
        <dbReference type="SAM" id="SignalP"/>
    </source>
</evidence>
<dbReference type="EMBL" id="JAYMYJ010000147">
    <property type="protein sequence ID" value="MEB4593065.1"/>
    <property type="molecule type" value="Genomic_DNA"/>
</dbReference>
<comment type="caution">
    <text evidence="2">The sequence shown here is derived from an EMBL/GenBank/DDBJ whole genome shotgun (WGS) entry which is preliminary data.</text>
</comment>
<evidence type="ECO:0000313" key="3">
    <source>
        <dbReference type="Proteomes" id="UP001308005"/>
    </source>
</evidence>
<feature type="chain" id="PRO_5046002526" evidence="1">
    <location>
        <begin position="20"/>
        <end position="126"/>
    </location>
</feature>
<sequence>MRRLFIAFGLALLSTQAFAATWNCRNNDMEVHCDTNKCEISDGFTPFDISLNTANGALSICAYSGCWEGQGKVMKAGQHILASGTKLKWTGPNPNSADFIVAVDTSDKVGFIKGAGFAMPTRCTKK</sequence>
<reference evidence="3" key="1">
    <citation type="submission" date="2023-07" db="EMBL/GenBank/DDBJ databases">
        <title>The carbon used by Thiothrix.</title>
        <authorList>
            <person name="Chen L."/>
        </authorList>
    </citation>
    <scope>NUCLEOTIDE SEQUENCE [LARGE SCALE GENOMIC DNA]</scope>
</reference>
<organism evidence="2 3">
    <name type="scientific">Candidatus Thiothrix phosphatis</name>
    <dbReference type="NCBI Taxonomy" id="3112415"/>
    <lineage>
        <taxon>Bacteria</taxon>
        <taxon>Pseudomonadati</taxon>
        <taxon>Pseudomonadota</taxon>
        <taxon>Gammaproteobacteria</taxon>
        <taxon>Thiotrichales</taxon>
        <taxon>Thiotrichaceae</taxon>
        <taxon>Thiothrix</taxon>
    </lineage>
</organism>
<keyword evidence="3" id="KW-1185">Reference proteome</keyword>
<reference evidence="2 3" key="2">
    <citation type="submission" date="2024-01" db="EMBL/GenBank/DDBJ databases">
        <authorList>
            <person name="Xie X."/>
        </authorList>
    </citation>
    <scope>NUCLEOTIDE SEQUENCE [LARGE SCALE GENOMIC DNA]</scope>
    <source>
        <strain evidence="2">SCUT-1</strain>
    </source>
</reference>
<dbReference type="RefSeq" id="WP_324697717.1">
    <property type="nucleotide sequence ID" value="NZ_JAYMYJ010000147.1"/>
</dbReference>
<dbReference type="Proteomes" id="UP001308005">
    <property type="component" value="Unassembled WGS sequence"/>
</dbReference>
<accession>A0ABU6D1W7</accession>
<keyword evidence="1" id="KW-0732">Signal</keyword>
<evidence type="ECO:0000313" key="2">
    <source>
        <dbReference type="EMBL" id="MEB4593065.1"/>
    </source>
</evidence>
<protein>
    <submittedName>
        <fullName evidence="2">Uncharacterized protein</fullName>
    </submittedName>
</protein>
<gene>
    <name evidence="2" type="ORF">VSS37_18945</name>
</gene>
<name>A0ABU6D1W7_9GAMM</name>